<evidence type="ECO:0000256" key="4">
    <source>
        <dbReference type="ARBA" id="ARBA00023242"/>
    </source>
</evidence>
<evidence type="ECO:0000259" key="6">
    <source>
        <dbReference type="PROSITE" id="PS50090"/>
    </source>
</evidence>
<dbReference type="Proteomes" id="UP000593579">
    <property type="component" value="Unassembled WGS sequence"/>
</dbReference>
<dbReference type="PANTHER" id="PTHR43952:SF72">
    <property type="entry name" value="MYB-LIKE DOMAIN-CONTAINING PROTEIN"/>
    <property type="match status" value="1"/>
</dbReference>
<name>A0A7J9CB63_GOSGO</name>
<keyword evidence="3" id="KW-0804">Transcription</keyword>
<dbReference type="FunFam" id="1.10.10.60:FF:000154">
    <property type="entry name" value="Transcription factor SRM1"/>
    <property type="match status" value="1"/>
</dbReference>
<dbReference type="PROSITE" id="PS50090">
    <property type="entry name" value="MYB_LIKE"/>
    <property type="match status" value="1"/>
</dbReference>
<dbReference type="PANTHER" id="PTHR43952">
    <property type="entry name" value="MYB FAMILY TRANSCRIPTION FACTOR-RELATED"/>
    <property type="match status" value="1"/>
</dbReference>
<dbReference type="SUPFAM" id="SSF46689">
    <property type="entry name" value="Homeodomain-like"/>
    <property type="match status" value="1"/>
</dbReference>
<evidence type="ECO:0000259" key="7">
    <source>
        <dbReference type="PROSITE" id="PS51293"/>
    </source>
</evidence>
<evidence type="ECO:0000256" key="5">
    <source>
        <dbReference type="SAM" id="MobiDB-lite"/>
    </source>
</evidence>
<dbReference type="Pfam" id="PF00249">
    <property type="entry name" value="Myb_DNA-binding"/>
    <property type="match status" value="1"/>
</dbReference>
<evidence type="ECO:0000313" key="8">
    <source>
        <dbReference type="EMBL" id="MBA0745780.1"/>
    </source>
</evidence>
<feature type="domain" description="SANT" evidence="7">
    <location>
        <begin position="71"/>
        <end position="126"/>
    </location>
</feature>
<protein>
    <recommendedName>
        <fullName evidence="10">Myb-like domain-containing protein</fullName>
    </recommendedName>
</protein>
<dbReference type="Gene3D" id="1.10.10.60">
    <property type="entry name" value="Homeodomain-like"/>
    <property type="match status" value="1"/>
</dbReference>
<proteinExistence type="predicted"/>
<keyword evidence="4" id="KW-0539">Nucleus</keyword>
<comment type="caution">
    <text evidence="8">The sequence shown here is derived from an EMBL/GenBank/DDBJ whole genome shotgun (WGS) entry which is preliminary data.</text>
</comment>
<dbReference type="InterPro" id="IPR009057">
    <property type="entry name" value="Homeodomain-like_sf"/>
</dbReference>
<dbReference type="InterPro" id="IPR044636">
    <property type="entry name" value="RADIALIS-like"/>
</dbReference>
<evidence type="ECO:0000256" key="2">
    <source>
        <dbReference type="ARBA" id="ARBA00023015"/>
    </source>
</evidence>
<dbReference type="GO" id="GO:0003700">
    <property type="term" value="F:DNA-binding transcription factor activity"/>
    <property type="evidence" value="ECO:0007669"/>
    <property type="project" value="InterPro"/>
</dbReference>
<dbReference type="InterPro" id="IPR001005">
    <property type="entry name" value="SANT/Myb"/>
</dbReference>
<feature type="compositionally biased region" description="Polar residues" evidence="5">
    <location>
        <begin position="1"/>
        <end position="12"/>
    </location>
</feature>
<dbReference type="OrthoDB" id="118550at2759"/>
<dbReference type="AlphaFoldDB" id="A0A7J9CB63"/>
<dbReference type="EMBL" id="JABEZY010000009">
    <property type="protein sequence ID" value="MBA0745780.1"/>
    <property type="molecule type" value="Genomic_DNA"/>
</dbReference>
<evidence type="ECO:0000313" key="9">
    <source>
        <dbReference type="Proteomes" id="UP000593579"/>
    </source>
</evidence>
<keyword evidence="2" id="KW-0805">Transcription regulation</keyword>
<dbReference type="SMART" id="SM00717">
    <property type="entry name" value="SANT"/>
    <property type="match status" value="1"/>
</dbReference>
<gene>
    <name evidence="8" type="ORF">Gogos_008341</name>
</gene>
<evidence type="ECO:0008006" key="10">
    <source>
        <dbReference type="Google" id="ProtNLM"/>
    </source>
</evidence>
<reference evidence="8 9" key="1">
    <citation type="journal article" date="2019" name="Genome Biol. Evol.">
        <title>Insights into the evolution of the New World diploid cottons (Gossypium, subgenus Houzingenia) based on genome sequencing.</title>
        <authorList>
            <person name="Grover C.E."/>
            <person name="Arick M.A. 2nd"/>
            <person name="Thrash A."/>
            <person name="Conover J.L."/>
            <person name="Sanders W.S."/>
            <person name="Peterson D.G."/>
            <person name="Frelichowski J.E."/>
            <person name="Scheffler J.A."/>
            <person name="Scheffler B.E."/>
            <person name="Wendel J.F."/>
        </authorList>
    </citation>
    <scope>NUCLEOTIDE SEQUENCE [LARGE SCALE GENOMIC DNA]</scope>
    <source>
        <strain evidence="8">5</strain>
        <tissue evidence="8">Leaf</tissue>
    </source>
</reference>
<feature type="domain" description="Myb-like" evidence="6">
    <location>
        <begin position="74"/>
        <end position="122"/>
    </location>
</feature>
<organism evidence="8 9">
    <name type="scientific">Gossypium gossypioides</name>
    <name type="common">Mexican cotton</name>
    <name type="synonym">Selera gossypioides</name>
    <dbReference type="NCBI Taxonomy" id="34282"/>
    <lineage>
        <taxon>Eukaryota</taxon>
        <taxon>Viridiplantae</taxon>
        <taxon>Streptophyta</taxon>
        <taxon>Embryophyta</taxon>
        <taxon>Tracheophyta</taxon>
        <taxon>Spermatophyta</taxon>
        <taxon>Magnoliopsida</taxon>
        <taxon>eudicotyledons</taxon>
        <taxon>Gunneridae</taxon>
        <taxon>Pentapetalae</taxon>
        <taxon>rosids</taxon>
        <taxon>malvids</taxon>
        <taxon>Malvales</taxon>
        <taxon>Malvaceae</taxon>
        <taxon>Malvoideae</taxon>
        <taxon>Gossypium</taxon>
    </lineage>
</organism>
<evidence type="ECO:0000256" key="1">
    <source>
        <dbReference type="ARBA" id="ARBA00004123"/>
    </source>
</evidence>
<dbReference type="PROSITE" id="PS51293">
    <property type="entry name" value="SANT"/>
    <property type="match status" value="1"/>
</dbReference>
<dbReference type="CDD" id="cd00167">
    <property type="entry name" value="SANT"/>
    <property type="match status" value="1"/>
</dbReference>
<dbReference type="GO" id="GO:0005634">
    <property type="term" value="C:nucleus"/>
    <property type="evidence" value="ECO:0007669"/>
    <property type="project" value="UniProtKB-SubCell"/>
</dbReference>
<evidence type="ECO:0000256" key="3">
    <source>
        <dbReference type="ARBA" id="ARBA00023163"/>
    </source>
</evidence>
<keyword evidence="9" id="KW-1185">Reference proteome</keyword>
<accession>A0A7J9CB63</accession>
<sequence>MQGKQRQSTRQKPTGPPFPTPTFDYLSSPFYIKSTIDSFLIHNLPTVLSPLSCAFVDPCGYRCIVSATAMASGSSWTPKQNKLFENALVIYDKDTPDRWHNLARAVGGKTVEEVKLHYQNLVEDIQQIESGQVPLPPYKKAGGNKGYNFMDGEQRLMFLGSVVLQDEESEASVKYEPEPVETKALAFNKANAASCLVQQAANMPPIISSQSVS</sequence>
<comment type="subcellular location">
    <subcellularLocation>
        <location evidence="1">Nucleus</location>
    </subcellularLocation>
</comment>
<feature type="region of interest" description="Disordered" evidence="5">
    <location>
        <begin position="1"/>
        <end position="20"/>
    </location>
</feature>
<dbReference type="InterPro" id="IPR017884">
    <property type="entry name" value="SANT_dom"/>
</dbReference>